<protein>
    <submittedName>
        <fullName evidence="1">Uncharacterized protein</fullName>
    </submittedName>
</protein>
<dbReference type="AlphaFoldDB" id="C4V365"/>
<dbReference type="GeneID" id="32477454"/>
<dbReference type="EMBL" id="ACLA01000013">
    <property type="protein sequence ID" value="EEQ48677.1"/>
    <property type="molecule type" value="Genomic_DNA"/>
</dbReference>
<accession>C4V365</accession>
<dbReference type="eggNOG" id="ENOG5033QNV">
    <property type="taxonomic scope" value="Bacteria"/>
</dbReference>
<comment type="caution">
    <text evidence="1">The sequence shown here is derived from an EMBL/GenBank/DDBJ whole genome shotgun (WGS) entry which is preliminary data.</text>
</comment>
<evidence type="ECO:0000313" key="2">
    <source>
        <dbReference type="Proteomes" id="UP000005309"/>
    </source>
</evidence>
<dbReference type="Proteomes" id="UP000005309">
    <property type="component" value="Unassembled WGS sequence"/>
</dbReference>
<keyword evidence="2" id="KW-1185">Reference proteome</keyword>
<evidence type="ECO:0000313" key="1">
    <source>
        <dbReference type="EMBL" id="EEQ48677.1"/>
    </source>
</evidence>
<sequence length="285" mass="33390">MSSYKEIWDLRITCTDENLIPPLEHNYSCVMECDPLYGMPMRRFYKERERYEGDDEPYVIWKWALDRESCEDNVDEDEVWLWRVLLVSGTHIAEMPPEIFEQQDMLLIYRTASEGEFIESVQPLLARQTDEFYRHLNNPDIFCFADADCAKAFMHWFGLWWGKSCYEDMGDLDYLHVSKTLASRDGKIQCVSEAGELPVRDETVEGVLISFSVDEEHSLIPDEMLEWWGVSEQEDELFDYISEKVQAIIPCFPAARFIWTVRVGKKCEEVVFIARALISTLGIKI</sequence>
<dbReference type="OrthoDB" id="1664507at2"/>
<organism evidence="1 2">
    <name type="scientific">Selenomonas flueggei ATCC 43531</name>
    <dbReference type="NCBI Taxonomy" id="638302"/>
    <lineage>
        <taxon>Bacteria</taxon>
        <taxon>Bacillati</taxon>
        <taxon>Bacillota</taxon>
        <taxon>Negativicutes</taxon>
        <taxon>Selenomonadales</taxon>
        <taxon>Selenomonadaceae</taxon>
        <taxon>Selenomonas</taxon>
    </lineage>
</organism>
<proteinExistence type="predicted"/>
<dbReference type="HOGENOM" id="CLU_085067_0_0_9"/>
<gene>
    <name evidence="1" type="ORF">HMPREF0908_0959</name>
</gene>
<name>C4V365_9FIRM</name>
<reference evidence="1 2" key="1">
    <citation type="submission" date="2009-04" db="EMBL/GenBank/DDBJ databases">
        <authorList>
            <person name="Qin X."/>
            <person name="Bachman B."/>
            <person name="Battles P."/>
            <person name="Bell A."/>
            <person name="Bess C."/>
            <person name="Bickham C."/>
            <person name="Chaboub L."/>
            <person name="Chen D."/>
            <person name="Coyle M."/>
            <person name="Deiros D.R."/>
            <person name="Dinh H."/>
            <person name="Forbes L."/>
            <person name="Fowler G."/>
            <person name="Francisco L."/>
            <person name="Fu Q."/>
            <person name="Gubbala S."/>
            <person name="Hale W."/>
            <person name="Han Y."/>
            <person name="Hemphill L."/>
            <person name="Highlander S.K."/>
            <person name="Hirani K."/>
            <person name="Hogues M."/>
            <person name="Jackson L."/>
            <person name="Jakkamsetti A."/>
            <person name="Javaid M."/>
            <person name="Jiang H."/>
            <person name="Korchina V."/>
            <person name="Kovar C."/>
            <person name="Lara F."/>
            <person name="Lee S."/>
            <person name="Mata R."/>
            <person name="Mathew T."/>
            <person name="Moen C."/>
            <person name="Morales K."/>
            <person name="Munidasa M."/>
            <person name="Nazareth L."/>
            <person name="Ngo R."/>
            <person name="Nguyen L."/>
            <person name="Okwuonu G."/>
            <person name="Ongeri F."/>
            <person name="Patil S."/>
            <person name="Petrosino J."/>
            <person name="Pham C."/>
            <person name="Pham P."/>
            <person name="Pu L.-L."/>
            <person name="Puazo M."/>
            <person name="Raj R."/>
            <person name="Reid J."/>
            <person name="Rouhana J."/>
            <person name="Saada N."/>
            <person name="Shang Y."/>
            <person name="Simmons D."/>
            <person name="Thornton R."/>
            <person name="Warren J."/>
            <person name="Weissenberger G."/>
            <person name="Zhang J."/>
            <person name="Zhang L."/>
            <person name="Zhou C."/>
            <person name="Zhu D."/>
            <person name="Muzny D."/>
            <person name="Worley K."/>
            <person name="Gibbs R."/>
        </authorList>
    </citation>
    <scope>NUCLEOTIDE SEQUENCE [LARGE SCALE GENOMIC DNA]</scope>
    <source>
        <strain evidence="1 2">ATCC 43531</strain>
    </source>
</reference>
<dbReference type="STRING" id="638302.HMPREF0908_0959"/>
<dbReference type="RefSeq" id="WP_006689693.1">
    <property type="nucleotide sequence ID" value="NZ_GG694006.1"/>
</dbReference>